<protein>
    <submittedName>
        <fullName evidence="2">Hypothetical_protein</fullName>
    </submittedName>
</protein>
<keyword evidence="3" id="KW-1185">Reference proteome</keyword>
<dbReference type="Proteomes" id="UP001642409">
    <property type="component" value="Unassembled WGS sequence"/>
</dbReference>
<evidence type="ECO:0000313" key="3">
    <source>
        <dbReference type="Proteomes" id="UP001642409"/>
    </source>
</evidence>
<dbReference type="EMBL" id="CATOUU010000969">
    <property type="protein sequence ID" value="CAI9963666.1"/>
    <property type="molecule type" value="Genomic_DNA"/>
</dbReference>
<proteinExistence type="predicted"/>
<name>A0AA86QYP3_9EUKA</name>
<comment type="caution">
    <text evidence="1">The sequence shown here is derived from an EMBL/GenBank/DDBJ whole genome shotgun (WGS) entry which is preliminary data.</text>
</comment>
<evidence type="ECO:0000313" key="1">
    <source>
        <dbReference type="EMBL" id="CAI9963666.1"/>
    </source>
</evidence>
<sequence length="260" mass="29912">MHHDIVDKLQPSEAPFILAVLAVHAAKSNCGTCIDRLDLRTLSRSQGSLYTFAAFPKQTGSVAPCRFSSHGSFHSQLLAQINRTELKLQSFATAAPIKQRLYLFKGGHGNTESVYTETETAYPLFIEKCANLQSVQCGLQKTRPAKQTQLHREDSRVVFQNRSKIRLYTEYLIRLKMGRLVFCSRKRCTFDVWSRSETWNALDDSCFRCPMLQTLVRVSQAAFDFNSLRWFRRNVRERPSLGLIKYMPDCPLWRPPRADQ</sequence>
<reference evidence="1" key="1">
    <citation type="submission" date="2023-06" db="EMBL/GenBank/DDBJ databases">
        <authorList>
            <person name="Kurt Z."/>
        </authorList>
    </citation>
    <scope>NUCLEOTIDE SEQUENCE</scope>
</reference>
<dbReference type="EMBL" id="CAXDID020000085">
    <property type="protein sequence ID" value="CAL6020435.1"/>
    <property type="molecule type" value="Genomic_DNA"/>
</dbReference>
<evidence type="ECO:0000313" key="2">
    <source>
        <dbReference type="EMBL" id="CAL6020435.1"/>
    </source>
</evidence>
<dbReference type="AlphaFoldDB" id="A0AA86QYP3"/>
<reference evidence="2 3" key="2">
    <citation type="submission" date="2024-07" db="EMBL/GenBank/DDBJ databases">
        <authorList>
            <person name="Akdeniz Z."/>
        </authorList>
    </citation>
    <scope>NUCLEOTIDE SEQUENCE [LARGE SCALE GENOMIC DNA]</scope>
</reference>
<gene>
    <name evidence="2" type="ORF">HINF_LOCUS27456</name>
    <name evidence="1" type="ORF">HINF_LOCUS51311</name>
</gene>
<organism evidence="1">
    <name type="scientific">Hexamita inflata</name>
    <dbReference type="NCBI Taxonomy" id="28002"/>
    <lineage>
        <taxon>Eukaryota</taxon>
        <taxon>Metamonada</taxon>
        <taxon>Diplomonadida</taxon>
        <taxon>Hexamitidae</taxon>
        <taxon>Hexamitinae</taxon>
        <taxon>Hexamita</taxon>
    </lineage>
</organism>
<accession>A0AA86QYP3</accession>